<organism evidence="1 2">
    <name type="scientific">Pseudomonas borbori</name>
    <dbReference type="NCBI Taxonomy" id="289003"/>
    <lineage>
        <taxon>Bacteria</taxon>
        <taxon>Pseudomonadati</taxon>
        <taxon>Pseudomonadota</taxon>
        <taxon>Gammaproteobacteria</taxon>
        <taxon>Pseudomonadales</taxon>
        <taxon>Pseudomonadaceae</taxon>
        <taxon>Pseudomonas</taxon>
    </lineage>
</organism>
<evidence type="ECO:0000313" key="1">
    <source>
        <dbReference type="EMBL" id="SFQ05594.1"/>
    </source>
</evidence>
<dbReference type="EMBL" id="FOWX01000030">
    <property type="protein sequence ID" value="SFQ05594.1"/>
    <property type="molecule type" value="Genomic_DNA"/>
</dbReference>
<gene>
    <name evidence="1" type="ORF">SAMN05216190_13035</name>
</gene>
<dbReference type="Pfam" id="PF11162">
    <property type="entry name" value="DUF2946"/>
    <property type="match status" value="1"/>
</dbReference>
<name>A0A1I5VDF9_9PSED</name>
<dbReference type="Proteomes" id="UP000198784">
    <property type="component" value="Unassembled WGS sequence"/>
</dbReference>
<evidence type="ECO:0000313" key="2">
    <source>
        <dbReference type="Proteomes" id="UP000198784"/>
    </source>
</evidence>
<dbReference type="STRING" id="289003.SAMN05216190_13035"/>
<dbReference type="InterPro" id="IPR021333">
    <property type="entry name" value="DUF2946"/>
</dbReference>
<dbReference type="AlphaFoldDB" id="A0A1I5VDF9"/>
<protein>
    <recommendedName>
        <fullName evidence="3">DUF2946 domain-containing protein</fullName>
    </recommendedName>
</protein>
<dbReference type="RefSeq" id="WP_244527328.1">
    <property type="nucleotide sequence ID" value="NZ_FOWX01000030.1"/>
</dbReference>
<sequence length="119" mass="12353">MSYSQGTRYCSRLGLLAMLLLLVGPLLGQGLNQGDSEADWRSELACSSEHEKSPSVAHGLDWAKCGYCTLLLSSPAVPGSAPQASPCLAPSPLSTLPAPLAASRDSVFPGALTRAPPIF</sequence>
<accession>A0A1I5VDF9</accession>
<reference evidence="2" key="1">
    <citation type="submission" date="2016-10" db="EMBL/GenBank/DDBJ databases">
        <authorList>
            <person name="Varghese N."/>
            <person name="Submissions S."/>
        </authorList>
    </citation>
    <scope>NUCLEOTIDE SEQUENCE [LARGE SCALE GENOMIC DNA]</scope>
    <source>
        <strain evidence="2">DSM 17834</strain>
    </source>
</reference>
<keyword evidence="2" id="KW-1185">Reference proteome</keyword>
<evidence type="ECO:0008006" key="3">
    <source>
        <dbReference type="Google" id="ProtNLM"/>
    </source>
</evidence>
<proteinExistence type="predicted"/>